<keyword evidence="2" id="KW-1185">Reference proteome</keyword>
<sequence length="147" mass="16221">MPKAQRKTHYTHEEALALVLDSSEEDSEFDSDDENMIEAGLDPLLDWDCATGDCDVDWEPPVKKSLSAASVTPPLVPQKGRGGLHLPPLRFLLLPPLCLPLLLPVHLVLHPPLQLLPHPPRLPEVLHLSEEEGEEAEAEGDQEKGQL</sequence>
<dbReference type="Proteomes" id="UP001460270">
    <property type="component" value="Unassembled WGS sequence"/>
</dbReference>
<proteinExistence type="predicted"/>
<dbReference type="EMBL" id="JBBPFD010000010">
    <property type="protein sequence ID" value="KAK7910441.1"/>
    <property type="molecule type" value="Genomic_DNA"/>
</dbReference>
<evidence type="ECO:0000313" key="2">
    <source>
        <dbReference type="Proteomes" id="UP001460270"/>
    </source>
</evidence>
<evidence type="ECO:0000313" key="1">
    <source>
        <dbReference type="EMBL" id="KAK7910441.1"/>
    </source>
</evidence>
<dbReference type="AlphaFoldDB" id="A0AAW0NWK6"/>
<organism evidence="1 2">
    <name type="scientific">Mugilogobius chulae</name>
    <name type="common">yellowstripe goby</name>
    <dbReference type="NCBI Taxonomy" id="88201"/>
    <lineage>
        <taxon>Eukaryota</taxon>
        <taxon>Metazoa</taxon>
        <taxon>Chordata</taxon>
        <taxon>Craniata</taxon>
        <taxon>Vertebrata</taxon>
        <taxon>Euteleostomi</taxon>
        <taxon>Actinopterygii</taxon>
        <taxon>Neopterygii</taxon>
        <taxon>Teleostei</taxon>
        <taxon>Neoteleostei</taxon>
        <taxon>Acanthomorphata</taxon>
        <taxon>Gobiaria</taxon>
        <taxon>Gobiiformes</taxon>
        <taxon>Gobioidei</taxon>
        <taxon>Gobiidae</taxon>
        <taxon>Gobionellinae</taxon>
        <taxon>Mugilogobius</taxon>
    </lineage>
</organism>
<comment type="caution">
    <text evidence="1">The sequence shown here is derived from an EMBL/GenBank/DDBJ whole genome shotgun (WGS) entry which is preliminary data.</text>
</comment>
<name>A0AAW0NWK6_9GOBI</name>
<reference evidence="2" key="1">
    <citation type="submission" date="2024-04" db="EMBL/GenBank/DDBJ databases">
        <title>Salinicola lusitanus LLJ914,a marine bacterium isolated from the Okinawa Trough.</title>
        <authorList>
            <person name="Li J."/>
        </authorList>
    </citation>
    <scope>NUCLEOTIDE SEQUENCE [LARGE SCALE GENOMIC DNA]</scope>
</reference>
<accession>A0AAW0NWK6</accession>
<gene>
    <name evidence="1" type="ORF">WMY93_015125</name>
</gene>
<protein>
    <submittedName>
        <fullName evidence="1">Uncharacterized protein</fullName>
    </submittedName>
</protein>